<dbReference type="EMBL" id="CAJVRL010000061">
    <property type="protein sequence ID" value="CAG8955244.1"/>
    <property type="molecule type" value="Genomic_DNA"/>
</dbReference>
<sequence>MRHLENKEAKIEIDDRSILGLEMAMNSISANLDSAHLGFQDHRDFGMTFDDFANEVQAAISKSSIGDEMTSKETEMQSPSN</sequence>
<proteinExistence type="predicted"/>
<evidence type="ECO:0000313" key="1">
    <source>
        <dbReference type="EMBL" id="CAG8955244.1"/>
    </source>
</evidence>
<gene>
    <name evidence="1" type="ORF">HYFRA_00011226</name>
</gene>
<reference evidence="1" key="1">
    <citation type="submission" date="2021-07" db="EMBL/GenBank/DDBJ databases">
        <authorList>
            <person name="Durling M."/>
        </authorList>
    </citation>
    <scope>NUCLEOTIDE SEQUENCE</scope>
</reference>
<protein>
    <submittedName>
        <fullName evidence="1">Uncharacterized protein</fullName>
    </submittedName>
</protein>
<dbReference type="Proteomes" id="UP000696280">
    <property type="component" value="Unassembled WGS sequence"/>
</dbReference>
<evidence type="ECO:0000313" key="2">
    <source>
        <dbReference type="Proteomes" id="UP000696280"/>
    </source>
</evidence>
<organism evidence="1 2">
    <name type="scientific">Hymenoscyphus fraxineus</name>
    <dbReference type="NCBI Taxonomy" id="746836"/>
    <lineage>
        <taxon>Eukaryota</taxon>
        <taxon>Fungi</taxon>
        <taxon>Dikarya</taxon>
        <taxon>Ascomycota</taxon>
        <taxon>Pezizomycotina</taxon>
        <taxon>Leotiomycetes</taxon>
        <taxon>Helotiales</taxon>
        <taxon>Helotiaceae</taxon>
        <taxon>Hymenoscyphus</taxon>
    </lineage>
</organism>
<name>A0A9N9KWN4_9HELO</name>
<accession>A0A9N9KWN4</accession>
<dbReference type="AlphaFoldDB" id="A0A9N9KWN4"/>
<keyword evidence="2" id="KW-1185">Reference proteome</keyword>
<comment type="caution">
    <text evidence="1">The sequence shown here is derived from an EMBL/GenBank/DDBJ whole genome shotgun (WGS) entry which is preliminary data.</text>
</comment>